<name>A0A1H6TJ19_9FLAO</name>
<gene>
    <name evidence="2" type="ORF">SAMN05660918_1669</name>
</gene>
<feature type="transmembrane region" description="Helical" evidence="1">
    <location>
        <begin position="12"/>
        <end position="30"/>
    </location>
</feature>
<evidence type="ECO:0000313" key="2">
    <source>
        <dbReference type="EMBL" id="SEI80059.1"/>
    </source>
</evidence>
<keyword evidence="3" id="KW-1185">Reference proteome</keyword>
<dbReference type="EMBL" id="FNYA01000003">
    <property type="protein sequence ID" value="SEI80059.1"/>
    <property type="molecule type" value="Genomic_DNA"/>
</dbReference>
<keyword evidence="1" id="KW-0472">Membrane</keyword>
<dbReference type="STRING" id="402734.SAMN05660918_1669"/>
<feature type="transmembrane region" description="Helical" evidence="1">
    <location>
        <begin position="74"/>
        <end position="90"/>
    </location>
</feature>
<keyword evidence="1" id="KW-0812">Transmembrane</keyword>
<dbReference type="InterPro" id="IPR045625">
    <property type="entry name" value="DUF6427"/>
</dbReference>
<evidence type="ECO:0000313" key="3">
    <source>
        <dbReference type="Proteomes" id="UP000199702"/>
    </source>
</evidence>
<proteinExistence type="predicted"/>
<protein>
    <recommendedName>
        <fullName evidence="4">EpsG family protein</fullName>
    </recommendedName>
</protein>
<organism evidence="2 3">
    <name type="scientific">Flavobacterium terrigena</name>
    <dbReference type="NCBI Taxonomy" id="402734"/>
    <lineage>
        <taxon>Bacteria</taxon>
        <taxon>Pseudomonadati</taxon>
        <taxon>Bacteroidota</taxon>
        <taxon>Flavobacteriia</taxon>
        <taxon>Flavobacteriales</taxon>
        <taxon>Flavobacteriaceae</taxon>
        <taxon>Flavobacterium</taxon>
    </lineage>
</organism>
<feature type="transmembrane region" description="Helical" evidence="1">
    <location>
        <begin position="161"/>
        <end position="183"/>
    </location>
</feature>
<feature type="transmembrane region" description="Helical" evidence="1">
    <location>
        <begin position="239"/>
        <end position="257"/>
    </location>
</feature>
<dbReference type="OrthoDB" id="1439867at2"/>
<accession>A0A1H6TJ19</accession>
<dbReference type="Pfam" id="PF19992">
    <property type="entry name" value="DUF6427"/>
    <property type="match status" value="1"/>
</dbReference>
<evidence type="ECO:0008006" key="4">
    <source>
        <dbReference type="Google" id="ProtNLM"/>
    </source>
</evidence>
<feature type="transmembrane region" description="Helical" evidence="1">
    <location>
        <begin position="204"/>
        <end position="227"/>
    </location>
</feature>
<feature type="transmembrane region" description="Helical" evidence="1">
    <location>
        <begin position="286"/>
        <end position="306"/>
    </location>
</feature>
<evidence type="ECO:0000256" key="1">
    <source>
        <dbReference type="SAM" id="Phobius"/>
    </source>
</evidence>
<dbReference type="AlphaFoldDB" id="A0A1H6TJ19"/>
<dbReference type="Proteomes" id="UP000199702">
    <property type="component" value="Unassembled WGS sequence"/>
</dbReference>
<keyword evidence="1" id="KW-1133">Transmembrane helix</keyword>
<feature type="transmembrane region" description="Helical" evidence="1">
    <location>
        <begin position="127"/>
        <end position="155"/>
    </location>
</feature>
<sequence>MIASLFSKTRPINYALIFLMLLSCFFLYQFQLENIDFTTKIIIEKAAVLVLIIFSFFLVNFISLKNSLTKNDNYAILIFFIFILLFPTILDDSKIVLSNVFLLLALRRLVSLKTLNSPKEKIFDASFWIFLSAIFHFWSILYIVLVFISIIFHSGKDFKNWLLPFVSFLCVWILYIFASLVLFDNYTINDNIFDVSFNFFAFDNVYQNMALALFVSISVLFFASQTFDYQNKPLNMQSSYKQIYFSFILAVGIYIFSPNKSNDLLIYSFAPLSILGANMFEKFEDSVYKEVSLYLLFAVGLFFFFAQL</sequence>
<dbReference type="RefSeq" id="WP_091311325.1">
    <property type="nucleotide sequence ID" value="NZ_CBCSJU010000007.1"/>
</dbReference>
<reference evidence="3" key="1">
    <citation type="submission" date="2016-10" db="EMBL/GenBank/DDBJ databases">
        <authorList>
            <person name="Varghese N."/>
            <person name="Submissions S."/>
        </authorList>
    </citation>
    <scope>NUCLEOTIDE SEQUENCE [LARGE SCALE GENOMIC DNA]</scope>
    <source>
        <strain evidence="3">DSM 17934</strain>
    </source>
</reference>
<feature type="transmembrane region" description="Helical" evidence="1">
    <location>
        <begin position="42"/>
        <end position="62"/>
    </location>
</feature>